<keyword evidence="1" id="KW-0175">Coiled coil</keyword>
<sequence length="124" mass="13667">MLFLGLALTIAAIAIGVGVVLDNPDSAAISVYGEAVPGITSEWQIFLAGAVVATVFMIGATMTMFGLGRAVRRRHRLREMREEHEESMHTLELEKLRLQRELARVRKETSVYPSPSVSQRANSN</sequence>
<evidence type="ECO:0000256" key="1">
    <source>
        <dbReference type="SAM" id="Coils"/>
    </source>
</evidence>
<evidence type="ECO:0008006" key="5">
    <source>
        <dbReference type="Google" id="ProtNLM"/>
    </source>
</evidence>
<organism evidence="3 4">
    <name type="scientific">Actinomadura craniellae</name>
    <dbReference type="NCBI Taxonomy" id="2231787"/>
    <lineage>
        <taxon>Bacteria</taxon>
        <taxon>Bacillati</taxon>
        <taxon>Actinomycetota</taxon>
        <taxon>Actinomycetes</taxon>
        <taxon>Streptosporangiales</taxon>
        <taxon>Thermomonosporaceae</taxon>
        <taxon>Actinomadura</taxon>
    </lineage>
</organism>
<dbReference type="AlphaFoldDB" id="A0A365H6Y4"/>
<feature type="coiled-coil region" evidence="1">
    <location>
        <begin position="74"/>
        <end position="108"/>
    </location>
</feature>
<keyword evidence="4" id="KW-1185">Reference proteome</keyword>
<accession>A0A365H6Y4</accession>
<gene>
    <name evidence="3" type="ORF">DPM19_14110</name>
</gene>
<keyword evidence="2" id="KW-0812">Transmembrane</keyword>
<dbReference type="Proteomes" id="UP000251891">
    <property type="component" value="Unassembled WGS sequence"/>
</dbReference>
<keyword evidence="2" id="KW-1133">Transmembrane helix</keyword>
<dbReference type="RefSeq" id="WP_111867260.1">
    <property type="nucleotide sequence ID" value="NZ_QLYX01000005.1"/>
</dbReference>
<feature type="transmembrane region" description="Helical" evidence="2">
    <location>
        <begin position="45"/>
        <end position="71"/>
    </location>
</feature>
<proteinExistence type="predicted"/>
<keyword evidence="2" id="KW-0472">Membrane</keyword>
<name>A0A365H6Y4_9ACTN</name>
<dbReference type="OrthoDB" id="3482453at2"/>
<reference evidence="3 4" key="1">
    <citation type="submission" date="2018-06" db="EMBL/GenBank/DDBJ databases">
        <title>Actinomadura craniellae sp. nov. isolated from marine sponge Craniella sp.</title>
        <authorList>
            <person name="Li L."/>
            <person name="Xu Q.H."/>
            <person name="Lin H.W."/>
            <person name="Lu Y.H."/>
        </authorList>
    </citation>
    <scope>NUCLEOTIDE SEQUENCE [LARGE SCALE GENOMIC DNA]</scope>
    <source>
        <strain evidence="3 4">LHW63021</strain>
    </source>
</reference>
<evidence type="ECO:0000256" key="2">
    <source>
        <dbReference type="SAM" id="Phobius"/>
    </source>
</evidence>
<dbReference type="EMBL" id="QLYX01000005">
    <property type="protein sequence ID" value="RAY14847.1"/>
    <property type="molecule type" value="Genomic_DNA"/>
</dbReference>
<evidence type="ECO:0000313" key="4">
    <source>
        <dbReference type="Proteomes" id="UP000251891"/>
    </source>
</evidence>
<protein>
    <recommendedName>
        <fullName evidence="5">LapA family protein</fullName>
    </recommendedName>
</protein>
<evidence type="ECO:0000313" key="3">
    <source>
        <dbReference type="EMBL" id="RAY14847.1"/>
    </source>
</evidence>
<comment type="caution">
    <text evidence="3">The sequence shown here is derived from an EMBL/GenBank/DDBJ whole genome shotgun (WGS) entry which is preliminary data.</text>
</comment>